<dbReference type="Gene3D" id="2.40.160.120">
    <property type="match status" value="1"/>
</dbReference>
<dbReference type="SUPFAM" id="SSF144000">
    <property type="entry name" value="Oxysterol-binding protein-like"/>
    <property type="match status" value="1"/>
</dbReference>
<dbReference type="Pfam" id="PF01237">
    <property type="entry name" value="Oxysterol_BP"/>
    <property type="match status" value="1"/>
</dbReference>
<evidence type="ECO:0000256" key="6">
    <source>
        <dbReference type="SAM" id="MobiDB-lite"/>
    </source>
</evidence>
<dbReference type="Proteomes" id="UP001431783">
    <property type="component" value="Unassembled WGS sequence"/>
</dbReference>
<dbReference type="GO" id="GO:0032934">
    <property type="term" value="F:sterol binding"/>
    <property type="evidence" value="ECO:0007669"/>
    <property type="project" value="TreeGrafter"/>
</dbReference>
<evidence type="ECO:0000256" key="4">
    <source>
        <dbReference type="RuleBase" id="RU003844"/>
    </source>
</evidence>
<feature type="region of interest" description="Disordered" evidence="6">
    <location>
        <begin position="223"/>
        <end position="325"/>
    </location>
</feature>
<dbReference type="Pfam" id="PF00169">
    <property type="entry name" value="PH"/>
    <property type="match status" value="1"/>
</dbReference>
<dbReference type="FunFam" id="2.30.29.30:FF:000450">
    <property type="entry name" value="Oxysterol-binding protein"/>
    <property type="match status" value="1"/>
</dbReference>
<dbReference type="GO" id="GO:0005794">
    <property type="term" value="C:Golgi apparatus"/>
    <property type="evidence" value="ECO:0007669"/>
    <property type="project" value="TreeGrafter"/>
</dbReference>
<dbReference type="Gene3D" id="3.30.70.3490">
    <property type="match status" value="1"/>
</dbReference>
<proteinExistence type="inferred from homology"/>
<dbReference type="Gene3D" id="2.30.29.30">
    <property type="entry name" value="Pleckstrin-homology domain (PH domain)/Phosphotyrosine-binding domain (PTB)"/>
    <property type="match status" value="1"/>
</dbReference>
<dbReference type="AlphaFoldDB" id="A0AAW1UTS2"/>
<evidence type="ECO:0000313" key="9">
    <source>
        <dbReference type="Proteomes" id="UP001431783"/>
    </source>
</evidence>
<feature type="region of interest" description="Disordered" evidence="6">
    <location>
        <begin position="653"/>
        <end position="675"/>
    </location>
</feature>
<keyword evidence="3" id="KW-0446">Lipid-binding</keyword>
<comment type="similarity">
    <text evidence="4">Belongs to the OSBP family.</text>
</comment>
<dbReference type="PROSITE" id="PS50003">
    <property type="entry name" value="PH_DOMAIN"/>
    <property type="match status" value="1"/>
</dbReference>
<feature type="compositionally biased region" description="Polar residues" evidence="6">
    <location>
        <begin position="287"/>
        <end position="302"/>
    </location>
</feature>
<evidence type="ECO:0000256" key="5">
    <source>
        <dbReference type="RuleBase" id="RU003845"/>
    </source>
</evidence>
<dbReference type="EMBL" id="JARQZJ010000101">
    <property type="protein sequence ID" value="KAK9886564.1"/>
    <property type="molecule type" value="Genomic_DNA"/>
</dbReference>
<feature type="compositionally biased region" description="Acidic residues" evidence="6">
    <location>
        <begin position="311"/>
        <end position="325"/>
    </location>
</feature>
<dbReference type="PROSITE" id="PS01013">
    <property type="entry name" value="OSBP"/>
    <property type="match status" value="1"/>
</dbReference>
<evidence type="ECO:0000259" key="7">
    <source>
        <dbReference type="PROSITE" id="PS50003"/>
    </source>
</evidence>
<dbReference type="FunFam" id="2.40.160.120:FF:000002">
    <property type="entry name" value="Oxysterol-binding protein"/>
    <property type="match status" value="1"/>
</dbReference>
<evidence type="ECO:0000313" key="8">
    <source>
        <dbReference type="EMBL" id="KAK9886564.1"/>
    </source>
</evidence>
<sequence length="702" mass="79873">MEGSLSKWTNVMKGWQYRWFVLDDNSGLLSYYTSKEKMMRGVRRGCVRLKGAIIGIDDEDDSTFTITVDHKTFHFQARDAVEREKWVRALEDTIFKHGSRMKWDNYPPPPTIKDFQYKVTEADAYLQLMIEQIKKLEENISRICDPEDKTKCQTILEQANMMLDNVKHSIVLLQIAKNTAHPVNGLGLYQLVPGSSTHSVSPLNRETSLPEGTVTAGVELGAECRETTRRQSRNLGAPTSLAVPDMSYSSSEGEEDFFDANDYPTTGSVTSSPSGLKSFDSDGDNANVPNQNRQQLLPTSRKPSGKPDNIEQIDDDSLYDDESDDSLEIDSNVSVIRHLLSQVKIGMDLTKVVLPTFILERRSLLEMYADYFAHPDLFLSIPDGKDPKERMVQMVKWYLSSFHAGRKSAVAKKPYNPILGEIFRCHWNVPDSYHSKLPPTDDTVQDGPISWCTKNHLVFVAEQVSHHPPISAFYGEHYNKRISFNAHVYTKSKFLGLSVCVYNIGQGVVSVLDHDEEYTVTFPNGYGRSILTVPWIEMGGSTVISCRKTGYYSNVEFITKPFYGNKKHRISAEVFGPDDKKPFLTISGEWNGIMEAKSNDKDIEDFVVDVNKLEIVKKQVRPISQQDDNESRKVWKNVTLGLRVNDIDKATAAKQSVEQRQRDEAKERKDNGIEWHTKLFHRGPEESWHFMKPLRQRLTSNS</sequence>
<dbReference type="GO" id="GO:0006869">
    <property type="term" value="P:lipid transport"/>
    <property type="evidence" value="ECO:0007669"/>
    <property type="project" value="UniProtKB-KW"/>
</dbReference>
<reference evidence="8 9" key="1">
    <citation type="submission" date="2023-03" db="EMBL/GenBank/DDBJ databases">
        <title>Genome insight into feeding habits of ladybird beetles.</title>
        <authorList>
            <person name="Li H.-S."/>
            <person name="Huang Y.-H."/>
            <person name="Pang H."/>
        </authorList>
    </citation>
    <scope>NUCLEOTIDE SEQUENCE [LARGE SCALE GENOMIC DNA]</scope>
    <source>
        <strain evidence="8">SYSU_2023b</strain>
        <tissue evidence="8">Whole body</tissue>
    </source>
</reference>
<comment type="caution">
    <text evidence="8">The sequence shown here is derived from an EMBL/GenBank/DDBJ whole genome shotgun (WGS) entry which is preliminary data.</text>
</comment>
<name>A0AAW1UTS2_9CUCU</name>
<dbReference type="InterPro" id="IPR018494">
    <property type="entry name" value="Oxysterol-bd_CS"/>
</dbReference>
<organism evidence="8 9">
    <name type="scientific">Henosepilachna vigintioctopunctata</name>
    <dbReference type="NCBI Taxonomy" id="420089"/>
    <lineage>
        <taxon>Eukaryota</taxon>
        <taxon>Metazoa</taxon>
        <taxon>Ecdysozoa</taxon>
        <taxon>Arthropoda</taxon>
        <taxon>Hexapoda</taxon>
        <taxon>Insecta</taxon>
        <taxon>Pterygota</taxon>
        <taxon>Neoptera</taxon>
        <taxon>Endopterygota</taxon>
        <taxon>Coleoptera</taxon>
        <taxon>Polyphaga</taxon>
        <taxon>Cucujiformia</taxon>
        <taxon>Coccinelloidea</taxon>
        <taxon>Coccinellidae</taxon>
        <taxon>Epilachninae</taxon>
        <taxon>Epilachnini</taxon>
        <taxon>Henosepilachna</taxon>
    </lineage>
</organism>
<dbReference type="CDD" id="cd13290">
    <property type="entry name" value="PH_ORP9"/>
    <property type="match status" value="1"/>
</dbReference>
<evidence type="ECO:0000256" key="1">
    <source>
        <dbReference type="ARBA" id="ARBA00022448"/>
    </source>
</evidence>
<keyword evidence="1 5" id="KW-0813">Transport</keyword>
<dbReference type="InterPro" id="IPR001849">
    <property type="entry name" value="PH_domain"/>
</dbReference>
<dbReference type="Gene3D" id="1.10.287.2720">
    <property type="match status" value="1"/>
</dbReference>
<evidence type="ECO:0000256" key="2">
    <source>
        <dbReference type="ARBA" id="ARBA00023055"/>
    </source>
</evidence>
<dbReference type="GO" id="GO:0016020">
    <property type="term" value="C:membrane"/>
    <property type="evidence" value="ECO:0007669"/>
    <property type="project" value="TreeGrafter"/>
</dbReference>
<dbReference type="PANTHER" id="PTHR10972:SF200">
    <property type="entry name" value="OXYSTEROL-BINDING PROTEIN-RELATED PROTEIN 9"/>
    <property type="match status" value="1"/>
</dbReference>
<dbReference type="FunFam" id="1.10.287.2720:FF:000001">
    <property type="entry name" value="Oxysterol-binding OBPalpha"/>
    <property type="match status" value="1"/>
</dbReference>
<dbReference type="SUPFAM" id="SSF50729">
    <property type="entry name" value="PH domain-like"/>
    <property type="match status" value="1"/>
</dbReference>
<feature type="compositionally biased region" description="Low complexity" evidence="6">
    <location>
        <begin position="264"/>
        <end position="275"/>
    </location>
</feature>
<accession>A0AAW1UTS2</accession>
<evidence type="ECO:0000256" key="3">
    <source>
        <dbReference type="ARBA" id="ARBA00023121"/>
    </source>
</evidence>
<dbReference type="InterPro" id="IPR000648">
    <property type="entry name" value="Oxysterol-bd"/>
</dbReference>
<dbReference type="InterPro" id="IPR011993">
    <property type="entry name" value="PH-like_dom_sf"/>
</dbReference>
<keyword evidence="9" id="KW-1185">Reference proteome</keyword>
<protein>
    <recommendedName>
        <fullName evidence="5">Oxysterol-binding protein</fullName>
    </recommendedName>
</protein>
<feature type="domain" description="PH" evidence="7">
    <location>
        <begin position="1"/>
        <end position="95"/>
    </location>
</feature>
<gene>
    <name evidence="8" type="ORF">WA026_017491</name>
</gene>
<dbReference type="PANTHER" id="PTHR10972">
    <property type="entry name" value="OXYSTEROL-BINDING PROTEIN-RELATED"/>
    <property type="match status" value="1"/>
</dbReference>
<keyword evidence="2 5" id="KW-0445">Lipid transport</keyword>
<dbReference type="SMART" id="SM00233">
    <property type="entry name" value="PH"/>
    <property type="match status" value="1"/>
</dbReference>
<dbReference type="InterPro" id="IPR037239">
    <property type="entry name" value="OSBP_sf"/>
</dbReference>
<dbReference type="GO" id="GO:0005829">
    <property type="term" value="C:cytosol"/>
    <property type="evidence" value="ECO:0007669"/>
    <property type="project" value="TreeGrafter"/>
</dbReference>